<dbReference type="AlphaFoldDB" id="A0A0G0BRQ1"/>
<evidence type="ECO:0000259" key="2">
    <source>
        <dbReference type="Pfam" id="PF13406"/>
    </source>
</evidence>
<dbReference type="Pfam" id="PF13406">
    <property type="entry name" value="SLT_2"/>
    <property type="match status" value="1"/>
</dbReference>
<comment type="caution">
    <text evidence="3">The sequence shown here is derived from an EMBL/GenBank/DDBJ whole genome shotgun (WGS) entry which is preliminary data.</text>
</comment>
<organism evidence="3 4">
    <name type="scientific">Candidatus Nomurabacteria bacterium GW2011_GWB1_35_20</name>
    <dbReference type="NCBI Taxonomy" id="1618740"/>
    <lineage>
        <taxon>Bacteria</taxon>
        <taxon>Candidatus Nomuraibacteriota</taxon>
    </lineage>
</organism>
<sequence>MVKKFAIIFVSIFSILIFTAYKLHASFDCLTLNNSSSQADKDFCRRELSQIEAQLADLLNKQKEQQKQTGTLQGDINYLTSQINALKIKVKARSLKIAELKVDIKDKVSKIETLSEKIDREHESLAQLLRNTNDFDNKDFIYLIFSDEDLSTFYSDLESYASIKQAVKTSVDQIKGIKTETETEKKDLEKKQDAETNAKAELESAQKKVVQSETEKKQLLSISKLKEAEYLKLANEKKARADKIRLALFPLRDAQAIPFGVALDYAEKAEKKTGVRPAFVLAVLKQETNLGANVGSCVITNLSTGETKNTKSGQVFSKGIHPTRDLPLLQEIVKELGRNPLSTIVSCPQSVGFGGAMGPAQFIPSTWNLIKSKVKNALDKSIPDPWNPADAIMASSILLQDNGASARTYTAERNAACKYYSGRICSDPTVKNVFYGNAVMALAEKIQADIDLLSN</sequence>
<dbReference type="InterPro" id="IPR031304">
    <property type="entry name" value="SLT_2"/>
</dbReference>
<dbReference type="Gene3D" id="1.10.530.10">
    <property type="match status" value="1"/>
</dbReference>
<keyword evidence="1" id="KW-0175">Coiled coil</keyword>
<dbReference type="InterPro" id="IPR023346">
    <property type="entry name" value="Lysozyme-like_dom_sf"/>
</dbReference>
<dbReference type="SUPFAM" id="SSF53955">
    <property type="entry name" value="Lysozyme-like"/>
    <property type="match status" value="1"/>
</dbReference>
<feature type="coiled-coil region" evidence="1">
    <location>
        <begin position="97"/>
        <end position="131"/>
    </location>
</feature>
<reference evidence="3 4" key="1">
    <citation type="journal article" date="2015" name="Nature">
        <title>rRNA introns, odd ribosomes, and small enigmatic genomes across a large radiation of phyla.</title>
        <authorList>
            <person name="Brown C.T."/>
            <person name="Hug L.A."/>
            <person name="Thomas B.C."/>
            <person name="Sharon I."/>
            <person name="Castelle C.J."/>
            <person name="Singh A."/>
            <person name="Wilkins M.J."/>
            <person name="Williams K.H."/>
            <person name="Banfield J.F."/>
        </authorList>
    </citation>
    <scope>NUCLEOTIDE SEQUENCE [LARGE SCALE GENOMIC DNA]</scope>
</reference>
<evidence type="ECO:0000256" key="1">
    <source>
        <dbReference type="SAM" id="Coils"/>
    </source>
</evidence>
<name>A0A0G0BRQ1_9BACT</name>
<feature type="coiled-coil region" evidence="1">
    <location>
        <begin position="41"/>
        <end position="68"/>
    </location>
</feature>
<evidence type="ECO:0000313" key="3">
    <source>
        <dbReference type="EMBL" id="KKP72114.1"/>
    </source>
</evidence>
<dbReference type="Proteomes" id="UP000034923">
    <property type="component" value="Unassembled WGS sequence"/>
</dbReference>
<accession>A0A0G0BRQ1</accession>
<proteinExistence type="predicted"/>
<gene>
    <name evidence="3" type="ORF">UR70_C0013G0027</name>
</gene>
<protein>
    <submittedName>
        <fullName evidence="3">Peptidase</fullName>
    </submittedName>
</protein>
<dbReference type="Gene3D" id="6.10.250.3150">
    <property type="match status" value="1"/>
</dbReference>
<dbReference type="EMBL" id="LBQE01000013">
    <property type="protein sequence ID" value="KKP72114.1"/>
    <property type="molecule type" value="Genomic_DNA"/>
</dbReference>
<evidence type="ECO:0000313" key="4">
    <source>
        <dbReference type="Proteomes" id="UP000034923"/>
    </source>
</evidence>
<feature type="coiled-coil region" evidence="1">
    <location>
        <begin position="171"/>
        <end position="222"/>
    </location>
</feature>
<feature type="domain" description="Transglycosylase SLT" evidence="2">
    <location>
        <begin position="267"/>
        <end position="403"/>
    </location>
</feature>